<feature type="transmembrane region" description="Helical" evidence="1">
    <location>
        <begin position="222"/>
        <end position="242"/>
    </location>
</feature>
<keyword evidence="1" id="KW-0812">Transmembrane</keyword>
<evidence type="ECO:0000313" key="2">
    <source>
        <dbReference type="EMBL" id="KOO31018.1"/>
    </source>
</evidence>
<dbReference type="EMBL" id="JWZX01002101">
    <property type="protein sequence ID" value="KOO31018.1"/>
    <property type="molecule type" value="Genomic_DNA"/>
</dbReference>
<dbReference type="Proteomes" id="UP000037460">
    <property type="component" value="Unassembled WGS sequence"/>
</dbReference>
<keyword evidence="3" id="KW-1185">Reference proteome</keyword>
<feature type="transmembrane region" description="Helical" evidence="1">
    <location>
        <begin position="312"/>
        <end position="333"/>
    </location>
</feature>
<dbReference type="OrthoDB" id="2156279at2759"/>
<evidence type="ECO:0000313" key="3">
    <source>
        <dbReference type="Proteomes" id="UP000037460"/>
    </source>
</evidence>
<feature type="transmembrane region" description="Helical" evidence="1">
    <location>
        <begin position="38"/>
        <end position="57"/>
    </location>
</feature>
<accession>A0A0M0JY07</accession>
<sequence>MKNDQEEPAKSLAPFIKRTPYANPLWPIHLFFNKKFTVHRFLGLVYLVQYLVAWRMYLTDYEGFAKSPLIWAMPLNGVVQALSATYYFSFLPKKADPGYYSDRSALSYDFVKENIFFSSILLWQWVYYCPTFYGPLTTGRVLTVVEHAFVFLPYFFRDLVPKTSFRASMKSDTNKTEGNAYFFFIVTHVTKLFYLWAKWYIGFFFNYLRYLNLVNDNQRREMYRLLLFSAFATTVSMFLHTLKFKGYMGPRTAFLTYMASYLATFYSIVRLYTLFLGQTPLVGITLVAMLLNRFGHLLVGKNCLAMLGGERAPLLGQAWQLVTMGLLLGVRSGYFGMEMLSRVLIATVCAFGAWVF</sequence>
<feature type="transmembrane region" description="Helical" evidence="1">
    <location>
        <begin position="181"/>
        <end position="202"/>
    </location>
</feature>
<evidence type="ECO:0000256" key="1">
    <source>
        <dbReference type="SAM" id="Phobius"/>
    </source>
</evidence>
<feature type="transmembrane region" description="Helical" evidence="1">
    <location>
        <begin position="110"/>
        <end position="128"/>
    </location>
</feature>
<protein>
    <submittedName>
        <fullName evidence="2">Uncharacterized protein</fullName>
    </submittedName>
</protein>
<reference evidence="3" key="1">
    <citation type="journal article" date="2015" name="PLoS Genet.">
        <title>Genome Sequence and Transcriptome Analyses of Chrysochromulina tobin: Metabolic Tools for Enhanced Algal Fitness in the Prominent Order Prymnesiales (Haptophyceae).</title>
        <authorList>
            <person name="Hovde B.T."/>
            <person name="Deodato C.R."/>
            <person name="Hunsperger H.M."/>
            <person name="Ryken S.A."/>
            <person name="Yost W."/>
            <person name="Jha R.K."/>
            <person name="Patterson J."/>
            <person name="Monnat R.J. Jr."/>
            <person name="Barlow S.B."/>
            <person name="Starkenburg S.R."/>
            <person name="Cattolico R.A."/>
        </authorList>
    </citation>
    <scope>NUCLEOTIDE SEQUENCE</scope>
    <source>
        <strain evidence="3">CCMP291</strain>
    </source>
</reference>
<gene>
    <name evidence="2" type="ORF">Ctob_012095</name>
</gene>
<keyword evidence="1" id="KW-0472">Membrane</keyword>
<feature type="transmembrane region" description="Helical" evidence="1">
    <location>
        <begin position="281"/>
        <end position="300"/>
    </location>
</feature>
<name>A0A0M0JY07_9EUKA</name>
<keyword evidence="1" id="KW-1133">Transmembrane helix</keyword>
<feature type="transmembrane region" description="Helical" evidence="1">
    <location>
        <begin position="254"/>
        <end position="275"/>
    </location>
</feature>
<comment type="caution">
    <text evidence="2">The sequence shown here is derived from an EMBL/GenBank/DDBJ whole genome shotgun (WGS) entry which is preliminary data.</text>
</comment>
<feature type="transmembrane region" description="Helical" evidence="1">
    <location>
        <begin position="69"/>
        <end position="89"/>
    </location>
</feature>
<proteinExistence type="predicted"/>
<organism evidence="2 3">
    <name type="scientific">Chrysochromulina tobinii</name>
    <dbReference type="NCBI Taxonomy" id="1460289"/>
    <lineage>
        <taxon>Eukaryota</taxon>
        <taxon>Haptista</taxon>
        <taxon>Haptophyta</taxon>
        <taxon>Prymnesiophyceae</taxon>
        <taxon>Prymnesiales</taxon>
        <taxon>Chrysochromulinaceae</taxon>
        <taxon>Chrysochromulina</taxon>
    </lineage>
</organism>
<dbReference type="AlphaFoldDB" id="A0A0M0JY07"/>